<evidence type="ECO:0000256" key="1">
    <source>
        <dbReference type="SAM" id="MobiDB-lite"/>
    </source>
</evidence>
<name>A0A4R5APD3_9ACTN</name>
<reference evidence="2 3" key="1">
    <citation type="submission" date="2019-03" db="EMBL/GenBank/DDBJ databases">
        <title>Draft genome sequences of novel Actinobacteria.</title>
        <authorList>
            <person name="Sahin N."/>
            <person name="Ay H."/>
            <person name="Saygin H."/>
        </authorList>
    </citation>
    <scope>NUCLEOTIDE SEQUENCE [LARGE SCALE GENOMIC DNA]</scope>
    <source>
        <strain evidence="2 3">H3C3</strain>
    </source>
</reference>
<dbReference type="AlphaFoldDB" id="A0A4R5APD3"/>
<dbReference type="PANTHER" id="PTHR12631">
    <property type="entry name" value="ALPHA-L-IDURONIDASE"/>
    <property type="match status" value="1"/>
</dbReference>
<dbReference type="Pfam" id="PF17957">
    <property type="entry name" value="Big_7"/>
    <property type="match status" value="1"/>
</dbReference>
<dbReference type="InterPro" id="IPR017853">
    <property type="entry name" value="GH"/>
</dbReference>
<comment type="caution">
    <text evidence="2">The sequence shown here is derived from an EMBL/GenBank/DDBJ whole genome shotgun (WGS) entry which is preliminary data.</text>
</comment>
<dbReference type="RefSeq" id="WP_131900597.1">
    <property type="nucleotide sequence ID" value="NZ_SMKU01000255.1"/>
</dbReference>
<dbReference type="InterPro" id="IPR013783">
    <property type="entry name" value="Ig-like_fold"/>
</dbReference>
<feature type="region of interest" description="Disordered" evidence="1">
    <location>
        <begin position="49"/>
        <end position="68"/>
    </location>
</feature>
<sequence length="941" mass="100164">MNETRRSASLRHPVLGAGVVLALVLDGLMTSAAARGREDAMITIQGESPARTNIPTGSDPRASGGAYLNLSTPRTPPRGGWYATYKVNAPAAGAYRVETVSTSPVEQDEEVEDCGSYFNLSVNGARFAQVARSQPQWVGSPHAWGGLYRLRLDDVELRRGTNTITFMVDEPVPVSTSVLHRLLLDAFTLTPTDVALSGVHLVPQDRSPSSTTHGPADNLGIYREGERASLSFRLNARAPAARPVRYEISDYFGAKAGSGTATVPAGGTAVTVPPPPSLPPGNFRVTASLGGTPVVGHFAHLPRRRPVTGAANRFGVNVWAFTIVPPSRLGALLTAMREMGAGYVRDGDSWSATVPARGRYVRTPYDRLTRAFHAHGLKSLETITEPPGWATTPASLPLPVDLRDAHAFARHLAGKAGATRSDAVHVSNEPEADETASTGDQQAAYVKATALGVADGPGRPFTVLPSFYESAHFQDLMLQNQVVGYADYWAMHGYPNEYPDPVNPRFPVEEVEKHHGLRRLYGARTPLWMSEGGTFLRSSPDGLSRTSQTTQARYLVRSTVGALATGTAKHFWFSGSPIGYLNDGGEYFGMLSPGFQPWPSYSAHAAMASILGEANFVAPLRGVPGNVTGHVFAAHGKTVTVLWADKPTQVDVPTPGHKVDVYDIMGAHKGTTTTTGRGTVRLTVSSDPVYLASDAPAPASAAIRGKDVRRAKPSVAEHIVLNQRFAARNAAPNKNSHGENRPPYGYRLDPTTPMTLDVYNFNDTPQTVTVSGRAYGGWSARPATRTTVRVPANGRVGVPFTIASSRTIPRGVDYPLVFEAGLGGRAASPSVSRIQLPAPGEPGAQIPLAPSIANLSPSDGTTVTGPRVNVTADITDALSGIDAARLTLEVDGRPVPTRFDPATGRLTAAPHLTPGRHRIWVRAINKAHAPAQASATVTVRR</sequence>
<dbReference type="SUPFAM" id="SSF51445">
    <property type="entry name" value="(Trans)glycosidases"/>
    <property type="match status" value="1"/>
</dbReference>
<feature type="region of interest" description="Disordered" evidence="1">
    <location>
        <begin position="419"/>
        <end position="440"/>
    </location>
</feature>
<keyword evidence="3" id="KW-1185">Reference proteome</keyword>
<organism evidence="2 3">
    <name type="scientific">Actinomadura rubrisoli</name>
    <dbReference type="NCBI Taxonomy" id="2530368"/>
    <lineage>
        <taxon>Bacteria</taxon>
        <taxon>Bacillati</taxon>
        <taxon>Actinomycetota</taxon>
        <taxon>Actinomycetes</taxon>
        <taxon>Streptosporangiales</taxon>
        <taxon>Thermomonosporaceae</taxon>
        <taxon>Actinomadura</taxon>
    </lineage>
</organism>
<dbReference type="Gene3D" id="3.20.20.80">
    <property type="entry name" value="Glycosidases"/>
    <property type="match status" value="1"/>
</dbReference>
<dbReference type="Proteomes" id="UP000294513">
    <property type="component" value="Unassembled WGS sequence"/>
</dbReference>
<dbReference type="InterPro" id="IPR051923">
    <property type="entry name" value="Glycosyl_Hydrolase_39"/>
</dbReference>
<gene>
    <name evidence="2" type="ORF">E1298_33850</name>
</gene>
<accession>A0A4R5APD3</accession>
<dbReference type="GO" id="GO:0004553">
    <property type="term" value="F:hydrolase activity, hydrolyzing O-glycosyl compounds"/>
    <property type="evidence" value="ECO:0007669"/>
    <property type="project" value="TreeGrafter"/>
</dbReference>
<dbReference type="GO" id="GO:0005975">
    <property type="term" value="P:carbohydrate metabolic process"/>
    <property type="evidence" value="ECO:0007669"/>
    <property type="project" value="UniProtKB-ARBA"/>
</dbReference>
<dbReference type="Gene3D" id="2.60.120.260">
    <property type="entry name" value="Galactose-binding domain-like"/>
    <property type="match status" value="1"/>
</dbReference>
<dbReference type="EMBL" id="SMKU01000255">
    <property type="protein sequence ID" value="TDD73529.1"/>
    <property type="molecule type" value="Genomic_DNA"/>
</dbReference>
<proteinExistence type="predicted"/>
<dbReference type="CDD" id="cd11304">
    <property type="entry name" value="Cadherin_repeat"/>
    <property type="match status" value="1"/>
</dbReference>
<evidence type="ECO:0000313" key="3">
    <source>
        <dbReference type="Proteomes" id="UP000294513"/>
    </source>
</evidence>
<dbReference type="Gene3D" id="2.60.40.10">
    <property type="entry name" value="Immunoglobulins"/>
    <property type="match status" value="1"/>
</dbReference>
<protein>
    <submittedName>
        <fullName evidence="2">Cadherin repeat domain-containing protein</fullName>
    </submittedName>
</protein>
<evidence type="ECO:0000313" key="2">
    <source>
        <dbReference type="EMBL" id="TDD73529.1"/>
    </source>
</evidence>
<dbReference type="PANTHER" id="PTHR12631:SF10">
    <property type="entry name" value="BETA-XYLOSIDASE-LIKE PROTEIN-RELATED"/>
    <property type="match status" value="1"/>
</dbReference>
<dbReference type="OrthoDB" id="9776971at2"/>